<protein>
    <submittedName>
        <fullName evidence="1">Uncharacterized protein</fullName>
    </submittedName>
</protein>
<evidence type="ECO:0000313" key="1">
    <source>
        <dbReference type="EMBL" id="MBE7369353.1"/>
    </source>
</evidence>
<organism evidence="1 2">
    <name type="scientific">Ramlibacter pallidus</name>
    <dbReference type="NCBI Taxonomy" id="2780087"/>
    <lineage>
        <taxon>Bacteria</taxon>
        <taxon>Pseudomonadati</taxon>
        <taxon>Pseudomonadota</taxon>
        <taxon>Betaproteobacteria</taxon>
        <taxon>Burkholderiales</taxon>
        <taxon>Comamonadaceae</taxon>
        <taxon>Ramlibacter</taxon>
    </lineage>
</organism>
<dbReference type="Proteomes" id="UP000806285">
    <property type="component" value="Unassembled WGS sequence"/>
</dbReference>
<evidence type="ECO:0000313" key="2">
    <source>
        <dbReference type="Proteomes" id="UP000806285"/>
    </source>
</evidence>
<dbReference type="EMBL" id="JADDIV010000005">
    <property type="protein sequence ID" value="MBE7369353.1"/>
    <property type="molecule type" value="Genomic_DNA"/>
</dbReference>
<gene>
    <name evidence="1" type="ORF">IM787_17445</name>
</gene>
<proteinExistence type="predicted"/>
<reference evidence="1 2" key="1">
    <citation type="submission" date="2020-10" db="EMBL/GenBank/DDBJ databases">
        <title>Ramlibacter sp. HM2 16S ribosomal RNA gene Genome sequencing and assembly.</title>
        <authorList>
            <person name="Kang M."/>
        </authorList>
    </citation>
    <scope>NUCLEOTIDE SEQUENCE [LARGE SCALE GENOMIC DNA]</scope>
    <source>
        <strain evidence="1 2">HM2</strain>
    </source>
</reference>
<keyword evidence="2" id="KW-1185">Reference proteome</keyword>
<sequence>MALLRAGNAAAAVAQIRVAPTVRDLRALEKALAAAQMAGRWRDVDAAIAESVQALSAPRLHRSP</sequence>
<accession>A0ABR9S753</accession>
<comment type="caution">
    <text evidence="1">The sequence shown here is derived from an EMBL/GenBank/DDBJ whole genome shotgun (WGS) entry which is preliminary data.</text>
</comment>
<name>A0ABR9S753_9BURK</name>